<accession>A0A419AY96</accession>
<protein>
    <submittedName>
        <fullName evidence="1">Uncharacterized protein</fullName>
    </submittedName>
</protein>
<dbReference type="Proteomes" id="UP000283655">
    <property type="component" value="Unassembled WGS sequence"/>
</dbReference>
<reference evidence="1 2" key="1">
    <citation type="submission" date="2018-09" db="EMBL/GenBank/DDBJ databases">
        <title>Phylogenetic diversity of Pectobacterium and Dickeya strains causing blackleg disease of potato in Morocco.</title>
        <authorList>
            <person name="Oulghazi S."/>
            <person name="Moumni M."/>
            <person name="Faure D."/>
        </authorList>
    </citation>
    <scope>NUCLEOTIDE SEQUENCE [LARGE SCALE GENOMIC DNA]</scope>
    <source>
        <strain evidence="1 2">S1.15.11.2D</strain>
    </source>
</reference>
<comment type="caution">
    <text evidence="1">The sequence shown here is derived from an EMBL/GenBank/DDBJ whole genome shotgun (WGS) entry which is preliminary data.</text>
</comment>
<sequence>MELSLRTVWKAGNIPVFGIFSLFKEWEIVQLSITDILSINIILAVTNYSGEIATVFDKVFILLTRRHRASCHCRILKEKKNK</sequence>
<dbReference type="EMBL" id="QZDH01000012">
    <property type="protein sequence ID" value="RJL52911.1"/>
    <property type="molecule type" value="Genomic_DNA"/>
</dbReference>
<name>A0A419AY96_PECCA</name>
<evidence type="ECO:0000313" key="2">
    <source>
        <dbReference type="Proteomes" id="UP000283655"/>
    </source>
</evidence>
<dbReference type="AlphaFoldDB" id="A0A419AY96"/>
<organism evidence="1 2">
    <name type="scientific">Pectobacterium carotovorum</name>
    <name type="common">Erwinia carotovora</name>
    <dbReference type="NCBI Taxonomy" id="554"/>
    <lineage>
        <taxon>Bacteria</taxon>
        <taxon>Pseudomonadati</taxon>
        <taxon>Pseudomonadota</taxon>
        <taxon>Gammaproteobacteria</taxon>
        <taxon>Enterobacterales</taxon>
        <taxon>Pectobacteriaceae</taxon>
        <taxon>Pectobacterium</taxon>
    </lineage>
</organism>
<gene>
    <name evidence="1" type="ORF">D5071_06725</name>
</gene>
<evidence type="ECO:0000313" key="1">
    <source>
        <dbReference type="EMBL" id="RJL52911.1"/>
    </source>
</evidence>
<proteinExistence type="predicted"/>